<feature type="transmembrane region" description="Helical" evidence="8">
    <location>
        <begin position="20"/>
        <end position="43"/>
    </location>
</feature>
<proteinExistence type="inferred from homology"/>
<reference evidence="9 10" key="1">
    <citation type="submission" date="2014-06" db="EMBL/GenBank/DDBJ databases">
        <title>Rhizobium pelagicum/R2-400B4.</title>
        <authorList>
            <person name="Kimes N.E."/>
            <person name="Lopez-Perez M."/>
        </authorList>
    </citation>
    <scope>NUCLEOTIDE SEQUENCE [LARGE SCALE GENOMIC DNA]</scope>
    <source>
        <strain evidence="9 10">R2-400B4</strain>
    </source>
</reference>
<feature type="transmembrane region" description="Helical" evidence="8">
    <location>
        <begin position="63"/>
        <end position="81"/>
    </location>
</feature>
<keyword evidence="7 8" id="KW-0472">Membrane</keyword>
<keyword evidence="10" id="KW-1185">Reference proteome</keyword>
<keyword evidence="6 8" id="KW-1133">Transmembrane helix</keyword>
<comment type="caution">
    <text evidence="9">The sequence shown here is derived from an EMBL/GenBank/DDBJ whole genome shotgun (WGS) entry which is preliminary data.</text>
</comment>
<keyword evidence="3" id="KW-0813">Transport</keyword>
<feature type="transmembrane region" description="Helical" evidence="8">
    <location>
        <begin position="184"/>
        <end position="204"/>
    </location>
</feature>
<dbReference type="PANTHER" id="PTHR30269">
    <property type="entry name" value="TRANSMEMBRANE PROTEIN YFCA"/>
    <property type="match status" value="1"/>
</dbReference>
<gene>
    <name evidence="9" type="ORF">GV68_03105</name>
</gene>
<evidence type="ECO:0000256" key="2">
    <source>
        <dbReference type="ARBA" id="ARBA00009142"/>
    </source>
</evidence>
<comment type="subcellular location">
    <subcellularLocation>
        <location evidence="1 8">Cell membrane</location>
        <topology evidence="1 8">Multi-pass membrane protein</topology>
    </subcellularLocation>
</comment>
<name>A0A922P3T0_9HYPH</name>
<evidence type="ECO:0000256" key="8">
    <source>
        <dbReference type="RuleBase" id="RU363041"/>
    </source>
</evidence>
<evidence type="ECO:0000256" key="5">
    <source>
        <dbReference type="ARBA" id="ARBA00022692"/>
    </source>
</evidence>
<dbReference type="GO" id="GO:0005886">
    <property type="term" value="C:plasma membrane"/>
    <property type="evidence" value="ECO:0007669"/>
    <property type="project" value="UniProtKB-SubCell"/>
</dbReference>
<dbReference type="Pfam" id="PF01925">
    <property type="entry name" value="TauE"/>
    <property type="match status" value="1"/>
</dbReference>
<dbReference type="InterPro" id="IPR002781">
    <property type="entry name" value="TM_pro_TauE-like"/>
</dbReference>
<feature type="transmembrane region" description="Helical" evidence="8">
    <location>
        <begin position="216"/>
        <end position="234"/>
    </location>
</feature>
<organism evidence="9 10">
    <name type="scientific">Pseudorhizobium pelagicum</name>
    <dbReference type="NCBI Taxonomy" id="1509405"/>
    <lineage>
        <taxon>Bacteria</taxon>
        <taxon>Pseudomonadati</taxon>
        <taxon>Pseudomonadota</taxon>
        <taxon>Alphaproteobacteria</taxon>
        <taxon>Hyphomicrobiales</taxon>
        <taxon>Rhizobiaceae</taxon>
        <taxon>Rhizobium/Agrobacterium group</taxon>
        <taxon>Pseudorhizobium</taxon>
    </lineage>
</organism>
<feature type="transmembrane region" description="Helical" evidence="8">
    <location>
        <begin position="87"/>
        <end position="105"/>
    </location>
</feature>
<comment type="similarity">
    <text evidence="2 8">Belongs to the 4-toluene sulfonate uptake permease (TSUP) (TC 2.A.102) family.</text>
</comment>
<keyword evidence="5 8" id="KW-0812">Transmembrane</keyword>
<dbReference type="OrthoDB" id="8478323at2"/>
<evidence type="ECO:0000256" key="3">
    <source>
        <dbReference type="ARBA" id="ARBA00022448"/>
    </source>
</evidence>
<evidence type="ECO:0000256" key="7">
    <source>
        <dbReference type="ARBA" id="ARBA00023136"/>
    </source>
</evidence>
<dbReference type="PANTHER" id="PTHR30269:SF37">
    <property type="entry name" value="MEMBRANE TRANSPORTER PROTEIN"/>
    <property type="match status" value="1"/>
</dbReference>
<protein>
    <recommendedName>
        <fullName evidence="8">Probable membrane transporter protein</fullName>
    </recommendedName>
</protein>
<evidence type="ECO:0000256" key="4">
    <source>
        <dbReference type="ARBA" id="ARBA00022475"/>
    </source>
</evidence>
<accession>A0A922P3T0</accession>
<feature type="transmembrane region" description="Helical" evidence="8">
    <location>
        <begin position="117"/>
        <end position="144"/>
    </location>
</feature>
<evidence type="ECO:0000256" key="6">
    <source>
        <dbReference type="ARBA" id="ARBA00022989"/>
    </source>
</evidence>
<sequence>MSVTVFLTSLLSGVFGMAGGLILLWVLLLLMPVATAIAVHGLVQMVANGSRAWFSRSYVDRRILAILCAGLLAAVALLLLVDYRPTLVVVSISVGLMPILVWLPVKRLELDASRPWHAFICGIISGGLAIGVGVSGPIIDIFFIRTELDRRTVIATKAAVQFLTHGAKVIFYWDAALTLSSRDWIAVAAAAPIAVLGTGSGNIILHRMTDANFRVWTRWIVTAIGAVYFTRGVLQLV</sequence>
<evidence type="ECO:0000313" key="10">
    <source>
        <dbReference type="Proteomes" id="UP000052167"/>
    </source>
</evidence>
<dbReference type="EMBL" id="JOKJ01000010">
    <property type="protein sequence ID" value="KEQ08289.1"/>
    <property type="molecule type" value="Genomic_DNA"/>
</dbReference>
<evidence type="ECO:0000256" key="1">
    <source>
        <dbReference type="ARBA" id="ARBA00004651"/>
    </source>
</evidence>
<dbReference type="Proteomes" id="UP000052167">
    <property type="component" value="Unassembled WGS sequence"/>
</dbReference>
<evidence type="ECO:0000313" key="9">
    <source>
        <dbReference type="EMBL" id="KEQ08289.1"/>
    </source>
</evidence>
<dbReference type="AlphaFoldDB" id="A0A922P3T0"/>
<keyword evidence="4 8" id="KW-1003">Cell membrane</keyword>
<dbReference type="InterPro" id="IPR052017">
    <property type="entry name" value="TSUP"/>
</dbReference>